<evidence type="ECO:0000313" key="1">
    <source>
        <dbReference type="EMBL" id="ABA05447.1"/>
    </source>
</evidence>
<gene>
    <name evidence="1" type="ordered locus">Nwi_2193</name>
</gene>
<dbReference type="HOGENOM" id="CLU_2684167_0_0_5"/>
<dbReference type="STRING" id="323098.Nwi_2193"/>
<proteinExistence type="predicted"/>
<dbReference type="RefSeq" id="WP_011315416.1">
    <property type="nucleotide sequence ID" value="NC_007406.1"/>
</dbReference>
<name>Q3SQJ4_NITWN</name>
<protein>
    <submittedName>
        <fullName evidence="1">Uncharacterized protein</fullName>
    </submittedName>
</protein>
<sequence length="74" mass="8955">MSYAQVEFLLADIAVKLELKFPYPIDKRIKAVRRIAEREGYEAYRFELEKACEDLLKYNDLRKSSAWFHFIDHR</sequence>
<dbReference type="AlphaFoldDB" id="Q3SQJ4"/>
<keyword evidence="2" id="KW-1185">Reference proteome</keyword>
<dbReference type="Proteomes" id="UP000002531">
    <property type="component" value="Chromosome"/>
</dbReference>
<organism evidence="1 2">
    <name type="scientific">Nitrobacter winogradskyi (strain ATCC 25391 / DSM 10237 / CIP 104748 / NCIMB 11846 / Nb-255)</name>
    <dbReference type="NCBI Taxonomy" id="323098"/>
    <lineage>
        <taxon>Bacteria</taxon>
        <taxon>Pseudomonadati</taxon>
        <taxon>Pseudomonadota</taxon>
        <taxon>Alphaproteobacteria</taxon>
        <taxon>Hyphomicrobiales</taxon>
        <taxon>Nitrobacteraceae</taxon>
        <taxon>Nitrobacter</taxon>
    </lineage>
</organism>
<reference evidence="1 2" key="1">
    <citation type="journal article" date="2006" name="Appl. Environ. Microbiol.">
        <title>Genome sequence of the chemolithoautotrophic nitrite-oxidizing bacterium Nitrobacter winogradskyi Nb-255.</title>
        <authorList>
            <person name="Starkenburg S.R."/>
            <person name="Chain P.S."/>
            <person name="Sayavedra-Soto L.A."/>
            <person name="Hauser L."/>
            <person name="Land M.L."/>
            <person name="Larimer F.W."/>
            <person name="Malfatti S.A."/>
            <person name="Klotz M.G."/>
            <person name="Bottomley P.J."/>
            <person name="Arp D.J."/>
            <person name="Hickey W.J."/>
        </authorList>
    </citation>
    <scope>NUCLEOTIDE SEQUENCE [LARGE SCALE GENOMIC DNA]</scope>
    <source>
        <strain evidence="2">ATCC 25391 / DSM 10237 / CIP 104748 / NCIMB 11846 / Nb-255</strain>
    </source>
</reference>
<dbReference type="EMBL" id="CP000115">
    <property type="protein sequence ID" value="ABA05447.1"/>
    <property type="molecule type" value="Genomic_DNA"/>
</dbReference>
<dbReference type="OrthoDB" id="8255856at2"/>
<accession>Q3SQJ4</accession>
<dbReference type="KEGG" id="nwi:Nwi_2193"/>
<evidence type="ECO:0000313" key="2">
    <source>
        <dbReference type="Proteomes" id="UP000002531"/>
    </source>
</evidence>